<dbReference type="Gene3D" id="3.10.20.30">
    <property type="match status" value="1"/>
</dbReference>
<evidence type="ECO:0000256" key="3">
    <source>
        <dbReference type="ARBA" id="ARBA00022723"/>
    </source>
</evidence>
<dbReference type="CDD" id="cd06185">
    <property type="entry name" value="PDR_like"/>
    <property type="match status" value="1"/>
</dbReference>
<comment type="caution">
    <text evidence="9">The sequence shown here is derived from an EMBL/GenBank/DDBJ whole genome shotgun (WGS) entry which is preliminary data.</text>
</comment>
<dbReference type="PRINTS" id="PR00409">
    <property type="entry name" value="PHDIOXRDTASE"/>
</dbReference>
<name>A0A317EJ82_9PROT</name>
<evidence type="ECO:0000259" key="7">
    <source>
        <dbReference type="PROSITE" id="PS51085"/>
    </source>
</evidence>
<dbReference type="GO" id="GO:0051537">
    <property type="term" value="F:2 iron, 2 sulfur cluster binding"/>
    <property type="evidence" value="ECO:0007669"/>
    <property type="project" value="UniProtKB-KW"/>
</dbReference>
<dbReference type="InterPro" id="IPR006058">
    <property type="entry name" value="2Fe2S_fd_BS"/>
</dbReference>
<dbReference type="InterPro" id="IPR039261">
    <property type="entry name" value="FNR_nucleotide-bd"/>
</dbReference>
<keyword evidence="5" id="KW-0408">Iron</keyword>
<dbReference type="PROSITE" id="PS51384">
    <property type="entry name" value="FAD_FR"/>
    <property type="match status" value="1"/>
</dbReference>
<dbReference type="GO" id="GO:0016491">
    <property type="term" value="F:oxidoreductase activity"/>
    <property type="evidence" value="ECO:0007669"/>
    <property type="project" value="UniProtKB-KW"/>
</dbReference>
<dbReference type="RefSeq" id="WP_109903619.1">
    <property type="nucleotide sequence ID" value="NZ_QGLE01000002.1"/>
</dbReference>
<feature type="domain" description="2Fe-2S ferredoxin-type" evidence="7">
    <location>
        <begin position="225"/>
        <end position="311"/>
    </location>
</feature>
<proteinExistence type="predicted"/>
<dbReference type="InterPro" id="IPR017927">
    <property type="entry name" value="FAD-bd_FR_type"/>
</dbReference>
<dbReference type="CDD" id="cd00207">
    <property type="entry name" value="fer2"/>
    <property type="match status" value="1"/>
</dbReference>
<accession>A0A317EJ82</accession>
<evidence type="ECO:0000259" key="8">
    <source>
        <dbReference type="PROSITE" id="PS51384"/>
    </source>
</evidence>
<dbReference type="InterPro" id="IPR017938">
    <property type="entry name" value="Riboflavin_synthase-like_b-brl"/>
</dbReference>
<dbReference type="SUPFAM" id="SSF54292">
    <property type="entry name" value="2Fe-2S ferredoxin-like"/>
    <property type="match status" value="1"/>
</dbReference>
<evidence type="ECO:0000256" key="5">
    <source>
        <dbReference type="ARBA" id="ARBA00023004"/>
    </source>
</evidence>
<dbReference type="InterPro" id="IPR001041">
    <property type="entry name" value="2Fe-2S_ferredoxin-type"/>
</dbReference>
<evidence type="ECO:0000256" key="4">
    <source>
        <dbReference type="ARBA" id="ARBA00023002"/>
    </source>
</evidence>
<dbReference type="InterPro" id="IPR050415">
    <property type="entry name" value="MRET"/>
</dbReference>
<dbReference type="InterPro" id="IPR036010">
    <property type="entry name" value="2Fe-2S_ferredoxin-like_sf"/>
</dbReference>
<keyword evidence="3" id="KW-0479">Metal-binding</keyword>
<evidence type="ECO:0000313" key="9">
    <source>
        <dbReference type="EMBL" id="PWR25305.1"/>
    </source>
</evidence>
<dbReference type="PROSITE" id="PS51085">
    <property type="entry name" value="2FE2S_FER_2"/>
    <property type="match status" value="1"/>
</dbReference>
<dbReference type="EMBL" id="QGLE01000002">
    <property type="protein sequence ID" value="PWR25305.1"/>
    <property type="molecule type" value="Genomic_DNA"/>
</dbReference>
<keyword evidence="6" id="KW-0411">Iron-sulfur</keyword>
<reference evidence="9 10" key="1">
    <citation type="submission" date="2018-05" db="EMBL/GenBank/DDBJ databases">
        <title>Zavarzinia sp. HR-AS.</title>
        <authorList>
            <person name="Lee Y."/>
            <person name="Jeon C.O."/>
        </authorList>
    </citation>
    <scope>NUCLEOTIDE SEQUENCE [LARGE SCALE GENOMIC DNA]</scope>
    <source>
        <strain evidence="9 10">HR-AS</strain>
    </source>
</reference>
<dbReference type="InterPro" id="IPR001433">
    <property type="entry name" value="OxRdtase_FAD/NAD-bd"/>
</dbReference>
<dbReference type="Gene3D" id="3.40.50.80">
    <property type="entry name" value="Nucleotide-binding domain of ferredoxin-NADP reductase (FNR) module"/>
    <property type="match status" value="1"/>
</dbReference>
<dbReference type="GO" id="GO:0046872">
    <property type="term" value="F:metal ion binding"/>
    <property type="evidence" value="ECO:0007669"/>
    <property type="project" value="UniProtKB-KW"/>
</dbReference>
<keyword evidence="4" id="KW-0560">Oxidoreductase</keyword>
<dbReference type="PANTHER" id="PTHR47354:SF1">
    <property type="entry name" value="CARNITINE MONOOXYGENASE REDUCTASE SUBUNIT"/>
    <property type="match status" value="1"/>
</dbReference>
<organism evidence="9 10">
    <name type="scientific">Zavarzinia aquatilis</name>
    <dbReference type="NCBI Taxonomy" id="2211142"/>
    <lineage>
        <taxon>Bacteria</taxon>
        <taxon>Pseudomonadati</taxon>
        <taxon>Pseudomonadota</taxon>
        <taxon>Alphaproteobacteria</taxon>
        <taxon>Rhodospirillales</taxon>
        <taxon>Zavarziniaceae</taxon>
        <taxon>Zavarzinia</taxon>
    </lineage>
</organism>
<evidence type="ECO:0000256" key="6">
    <source>
        <dbReference type="ARBA" id="ARBA00023014"/>
    </source>
</evidence>
<dbReference type="PANTHER" id="PTHR47354">
    <property type="entry name" value="NADH OXIDOREDUCTASE HCR"/>
    <property type="match status" value="1"/>
</dbReference>
<dbReference type="Pfam" id="PF00111">
    <property type="entry name" value="Fer2"/>
    <property type="match status" value="1"/>
</dbReference>
<sequence>MRALELKLVVVGRRTVAEGIVGFSLAHADGTCLPAYGPGSHIEVRVEGVGLRHYSLTGDDPARYDIAVAIDQNGRGGSRAIDRLWQMGREIEVSAPRNNFPLGKAREALLIVGGIGITPILSIRRALADAGCLTRTHYAARSRRHLAFADELSTDAMGTVAFHVDSESRLDIPAIIAAAPQGADIYVCGPTGMLEAVETALEARWDLTLFTERFSAAPPRSGEAFEVTLASDGRRFRVDESSTILGVLRAHGCNPDTSCEGGVCGTCRTAVIAGEILHQDYFLSDMEKAEGRSIVICVSRAKPGSNLILDL</sequence>
<keyword evidence="10" id="KW-1185">Reference proteome</keyword>
<keyword evidence="2" id="KW-0001">2Fe-2S</keyword>
<dbReference type="SUPFAM" id="SSF52343">
    <property type="entry name" value="Ferredoxin reductase-like, C-terminal NADP-linked domain"/>
    <property type="match status" value="1"/>
</dbReference>
<dbReference type="OrthoDB" id="9792185at2"/>
<dbReference type="AlphaFoldDB" id="A0A317EJ82"/>
<feature type="domain" description="FAD-binding FR-type" evidence="8">
    <location>
        <begin position="1"/>
        <end position="103"/>
    </location>
</feature>
<dbReference type="PROSITE" id="PS00197">
    <property type="entry name" value="2FE2S_FER_1"/>
    <property type="match status" value="1"/>
</dbReference>
<keyword evidence="1" id="KW-0285">Flavoprotein</keyword>
<gene>
    <name evidence="9" type="ORF">DKG74_05965</name>
</gene>
<protein>
    <submittedName>
        <fullName evidence="9">Oxidoreductase</fullName>
    </submittedName>
</protein>
<dbReference type="Gene3D" id="2.40.30.10">
    <property type="entry name" value="Translation factors"/>
    <property type="match status" value="1"/>
</dbReference>
<dbReference type="SUPFAM" id="SSF63380">
    <property type="entry name" value="Riboflavin synthase domain-like"/>
    <property type="match status" value="1"/>
</dbReference>
<dbReference type="InterPro" id="IPR012675">
    <property type="entry name" value="Beta-grasp_dom_sf"/>
</dbReference>
<evidence type="ECO:0000313" key="10">
    <source>
        <dbReference type="Proteomes" id="UP000245461"/>
    </source>
</evidence>
<dbReference type="Proteomes" id="UP000245461">
    <property type="component" value="Unassembled WGS sequence"/>
</dbReference>
<dbReference type="Pfam" id="PF00175">
    <property type="entry name" value="NAD_binding_1"/>
    <property type="match status" value="1"/>
</dbReference>
<evidence type="ECO:0000256" key="2">
    <source>
        <dbReference type="ARBA" id="ARBA00022714"/>
    </source>
</evidence>
<evidence type="ECO:0000256" key="1">
    <source>
        <dbReference type="ARBA" id="ARBA00022630"/>
    </source>
</evidence>